<proteinExistence type="predicted"/>
<dbReference type="OrthoDB" id="439993at2759"/>
<reference evidence="2 3" key="1">
    <citation type="submission" date="2019-02" db="EMBL/GenBank/DDBJ databases">
        <title>Genome sequencing of the rare red list fungi Dentipellis fragilis.</title>
        <authorList>
            <person name="Buettner E."/>
            <person name="Kellner H."/>
        </authorList>
    </citation>
    <scope>NUCLEOTIDE SEQUENCE [LARGE SCALE GENOMIC DNA]</scope>
    <source>
        <strain evidence="2 3">DSM 105465</strain>
    </source>
</reference>
<gene>
    <name evidence="2" type="ORF">EVG20_g2963</name>
</gene>
<feature type="compositionally biased region" description="Basic and acidic residues" evidence="1">
    <location>
        <begin position="116"/>
        <end position="126"/>
    </location>
</feature>
<feature type="compositionally biased region" description="Basic and acidic residues" evidence="1">
    <location>
        <begin position="148"/>
        <end position="158"/>
    </location>
</feature>
<dbReference type="AlphaFoldDB" id="A0A4Y9Z916"/>
<dbReference type="Gene3D" id="3.30.70.330">
    <property type="match status" value="1"/>
</dbReference>
<dbReference type="STRING" id="205917.A0A4Y9Z916"/>
<evidence type="ECO:0000313" key="2">
    <source>
        <dbReference type="EMBL" id="TFY69879.1"/>
    </source>
</evidence>
<protein>
    <submittedName>
        <fullName evidence="2">Uncharacterized protein</fullName>
    </submittedName>
</protein>
<evidence type="ECO:0000313" key="3">
    <source>
        <dbReference type="Proteomes" id="UP000298327"/>
    </source>
</evidence>
<dbReference type="EMBL" id="SEOQ01000125">
    <property type="protein sequence ID" value="TFY69879.1"/>
    <property type="molecule type" value="Genomic_DNA"/>
</dbReference>
<feature type="non-terminal residue" evidence="2">
    <location>
        <position position="1"/>
    </location>
</feature>
<evidence type="ECO:0000256" key="1">
    <source>
        <dbReference type="SAM" id="MobiDB-lite"/>
    </source>
</evidence>
<sequence>FVGCAGDASFDDIKRPLKERFARAPFVKYTRGEDSGLVGFDKALGEDDIAFVKEQVPKLNGKDVTWSLPEEEEERAFEVEPAAGVVVAAVAAEAVVEAVAVVAGAVVVEDGAVDGDGGRGPRRDAGESAGAAPSGGDAEQMGEKRKRAVEPDGGHDVGVRGAAVPSIASVAKKAKTDGES</sequence>
<name>A0A4Y9Z916_9AGAM</name>
<accession>A0A4Y9Z916</accession>
<comment type="caution">
    <text evidence="2">The sequence shown here is derived from an EMBL/GenBank/DDBJ whole genome shotgun (WGS) entry which is preliminary data.</text>
</comment>
<feature type="compositionally biased region" description="Low complexity" evidence="1">
    <location>
        <begin position="127"/>
        <end position="139"/>
    </location>
</feature>
<organism evidence="2 3">
    <name type="scientific">Dentipellis fragilis</name>
    <dbReference type="NCBI Taxonomy" id="205917"/>
    <lineage>
        <taxon>Eukaryota</taxon>
        <taxon>Fungi</taxon>
        <taxon>Dikarya</taxon>
        <taxon>Basidiomycota</taxon>
        <taxon>Agaricomycotina</taxon>
        <taxon>Agaricomycetes</taxon>
        <taxon>Russulales</taxon>
        <taxon>Hericiaceae</taxon>
        <taxon>Dentipellis</taxon>
    </lineage>
</organism>
<keyword evidence="3" id="KW-1185">Reference proteome</keyword>
<feature type="region of interest" description="Disordered" evidence="1">
    <location>
        <begin position="111"/>
        <end position="163"/>
    </location>
</feature>
<dbReference type="Proteomes" id="UP000298327">
    <property type="component" value="Unassembled WGS sequence"/>
</dbReference>
<dbReference type="InterPro" id="IPR012677">
    <property type="entry name" value="Nucleotide-bd_a/b_plait_sf"/>
</dbReference>